<dbReference type="Proteomes" id="UP001165122">
    <property type="component" value="Unassembled WGS sequence"/>
</dbReference>
<accession>A0A9W7FGT3</accession>
<reference evidence="5" key="1">
    <citation type="journal article" date="2023" name="Commun. Biol.">
        <title>Genome analysis of Parmales, the sister group of diatoms, reveals the evolutionary specialization of diatoms from phago-mixotrophs to photoautotrophs.</title>
        <authorList>
            <person name="Ban H."/>
            <person name="Sato S."/>
            <person name="Yoshikawa S."/>
            <person name="Yamada K."/>
            <person name="Nakamura Y."/>
            <person name="Ichinomiya M."/>
            <person name="Sato N."/>
            <person name="Blanc-Mathieu R."/>
            <person name="Endo H."/>
            <person name="Kuwata A."/>
            <person name="Ogata H."/>
        </authorList>
    </citation>
    <scope>NUCLEOTIDE SEQUENCE [LARGE SCALE GENOMIC DNA]</scope>
    <source>
        <strain evidence="5">NIES 3700</strain>
    </source>
</reference>
<evidence type="ECO:0000256" key="2">
    <source>
        <dbReference type="SAM" id="SignalP"/>
    </source>
</evidence>
<keyword evidence="2" id="KW-0732">Signal</keyword>
<evidence type="ECO:0000313" key="5">
    <source>
        <dbReference type="Proteomes" id="UP001165122"/>
    </source>
</evidence>
<dbReference type="InterPro" id="IPR014756">
    <property type="entry name" value="Ig_E-set"/>
</dbReference>
<dbReference type="InterPro" id="IPR013783">
    <property type="entry name" value="Ig-like_fold"/>
</dbReference>
<dbReference type="InterPro" id="IPR050779">
    <property type="entry name" value="Transglutaminase"/>
</dbReference>
<comment type="caution">
    <text evidence="4">The sequence shown here is derived from an EMBL/GenBank/DDBJ whole genome shotgun (WGS) entry which is preliminary data.</text>
</comment>
<feature type="chain" id="PRO_5040824618" description="Transglutaminase-like domain-containing protein" evidence="2">
    <location>
        <begin position="20"/>
        <end position="1583"/>
    </location>
</feature>
<dbReference type="Gene3D" id="2.60.40.10">
    <property type="entry name" value="Immunoglobulins"/>
    <property type="match status" value="2"/>
</dbReference>
<dbReference type="Pfam" id="PF01841">
    <property type="entry name" value="Transglut_core"/>
    <property type="match status" value="1"/>
</dbReference>
<dbReference type="OrthoDB" id="193561at2759"/>
<dbReference type="PANTHER" id="PTHR11590:SF40">
    <property type="entry name" value="HEMOCYTE PROTEIN-GLUTAMINE GAMMA-GLUTAMYLTRANSFERASE-LIKE PROTEIN"/>
    <property type="match status" value="1"/>
</dbReference>
<dbReference type="InterPro" id="IPR002931">
    <property type="entry name" value="Transglutaminase-like"/>
</dbReference>
<dbReference type="InterPro" id="IPR036238">
    <property type="entry name" value="Transglutaminase_C_sf"/>
</dbReference>
<keyword evidence="5" id="KW-1185">Reference proteome</keyword>
<gene>
    <name evidence="4" type="ORF">TrLO_g14753</name>
</gene>
<feature type="domain" description="Transglutaminase-like" evidence="3">
    <location>
        <begin position="606"/>
        <end position="716"/>
    </location>
</feature>
<dbReference type="InterPro" id="IPR036985">
    <property type="entry name" value="Transglutaminase-like_sf"/>
</dbReference>
<dbReference type="SUPFAM" id="SSF49309">
    <property type="entry name" value="Transglutaminase, two C-terminal domains"/>
    <property type="match status" value="1"/>
</dbReference>
<dbReference type="SMART" id="SM00460">
    <property type="entry name" value="TGc"/>
    <property type="match status" value="1"/>
</dbReference>
<feature type="region of interest" description="Disordered" evidence="1">
    <location>
        <begin position="1507"/>
        <end position="1528"/>
    </location>
</feature>
<feature type="compositionally biased region" description="Acidic residues" evidence="1">
    <location>
        <begin position="1507"/>
        <end position="1525"/>
    </location>
</feature>
<sequence>MLFRSSLLLAANLLATVNAGFDWGDGCDGGSGTFTQTLPTAGETALIGEITTGKWNLLIKLESTKDVDVQLFDKSDSSCDGGEKAIIAYNEKKGCGKGTLGNNDGSKESTTYKGMQISYSGYYGVDGKMGFEYIRLEGEVKSPLIMKAFAFEAGDAKVSYEWGYTRTPTCLGILPLTGTMSSSVTKDTSVEIGEIIVGKKDLRITLTADKDVDVTLYDKGADSLDVCPGKGKPIIQYSEDADQCKKGALGNNDDGGEESVVYNGVTYGYSGYSGVGGKLGNEWVQLTGVTNTPLLMSAFGFASGDFKVDYEYYEVPPPGEIPTQPSVHWLAAKNNKLSKTDVFTGIPSDYNIVRRGGSFEFLIFGGAGVSLSKDNVNIAIIGEVAAGTFAGDPRATTDDLEARKTANFKIATKSEIYPAEAYTVEFDADAENRFLVKVSFTSSAPIGEFKISASVAIGEGRGTKTATAEQNFIVLFDPTNSDDVVYTTKSNRDEYVDNTEGLVWQGLSDNNNGFSWSFNQWDFANLQIAYDRLVRMPVADRGDPVLVSRHITYSVGEDICYGKWGEGSYTTGRPYGGYTCSGSKPCTTPDDWRDSTSLFATHRSIGRKVQYCQCFVYAAITTSIGRSLGIPTRPVTTFQSAHDTDKNRAIEKFYTIDPANGEFVPVDGAPTGDSVWSFHVWNEMYFDRPEFDYATCKSMGQRKGCADGWQAVDATPQETSMGGSGVDPEKAHYQMGPASIKLLLKNKDPVCPFYNTTSHYGCFDNEFVLSEVNSDVHMWVKTDDASKEYSEGLGYSLYGEIGWESDAWGDKYNTIGLQISTKKKGAISDECKRDTDKDCSAELDDVTKYYKKKENSGPGLPTDIKSAIKYDVPGATEYYKPDLGAEGHRRARNLRQNERRADGVSGVKMNNIGTAPGAANLPVVNQHGHFFSDVYVNVPFLNEGSETYTVKCGFNVYTTDYSETNVTKVFSDHREVSLAPNEAKSCEFVVRRSEWWKQAKNSGDKFHAGYDTPDMAINEKAYALKMEITGYVVETSEPLNVIERRKVICTPAGAVSTRSGGITCEGHRGRITVNDDFIDHNKACSTSGTVNNGKCNNDKNNAENCWDGGDCCKVSCLARHGTFIDLENSVKIDDWECDELDDSVTCLDPDIVNYPETADYDTRTSEQILGEEPTSFSGLGADDFGESICGEVVEWVNDEDTTQCDGDGEDSDECAVLLKNLLCGEEEYTVNDVSDCMAALVNNTVVTMDNKPRCAMASLTHVTNNGCTCKTTWEFDDTKRGLLEYTMGSCGIPDDESVGETDYWCIVEGTDCGTNTAATETDAAYNYDYCRATQPTQSGKFAEEFVLSTFPEINNPDRGVSTAFTEAKEMTVSEVIMPDVVVETVEVEAELTFSGVETDAIPDENTPQYEEFKEDIKKGIAMALGIDDDKVTVLVMALVSERRRLAVGNLRVGFEAVVAKKTDGGEGDDVVNKLRTENVVEDIKAASVSNDAVWVGAEVLTDSVAAEIEEEEEGGDGDGGGDEGGGEIGYWEQDLVKEDYIVLGAGGGLILLAFVCGFGCGRGGEKGEDGQGLVNAKMGDSAL</sequence>
<dbReference type="GO" id="GO:0003810">
    <property type="term" value="F:protein-glutamine gamma-glutamyltransferase activity"/>
    <property type="evidence" value="ECO:0007669"/>
    <property type="project" value="InterPro"/>
</dbReference>
<feature type="signal peptide" evidence="2">
    <location>
        <begin position="1"/>
        <end position="19"/>
    </location>
</feature>
<dbReference type="Gene3D" id="3.90.260.10">
    <property type="entry name" value="Transglutaminase-like"/>
    <property type="match status" value="1"/>
</dbReference>
<dbReference type="InterPro" id="IPR038765">
    <property type="entry name" value="Papain-like_cys_pep_sf"/>
</dbReference>
<dbReference type="SUPFAM" id="SSF81296">
    <property type="entry name" value="E set domains"/>
    <property type="match status" value="1"/>
</dbReference>
<dbReference type="EMBL" id="BRXW01000167">
    <property type="protein sequence ID" value="GMI11819.1"/>
    <property type="molecule type" value="Genomic_DNA"/>
</dbReference>
<evidence type="ECO:0000313" key="4">
    <source>
        <dbReference type="EMBL" id="GMI11819.1"/>
    </source>
</evidence>
<evidence type="ECO:0000259" key="3">
    <source>
        <dbReference type="SMART" id="SM00460"/>
    </source>
</evidence>
<dbReference type="PANTHER" id="PTHR11590">
    <property type="entry name" value="PROTEIN-GLUTAMINE GAMMA-GLUTAMYLTRANSFERASE"/>
    <property type="match status" value="1"/>
</dbReference>
<protein>
    <recommendedName>
        <fullName evidence="3">Transglutaminase-like domain-containing protein</fullName>
    </recommendedName>
</protein>
<proteinExistence type="predicted"/>
<dbReference type="SUPFAM" id="SSF54001">
    <property type="entry name" value="Cysteine proteinases"/>
    <property type="match status" value="1"/>
</dbReference>
<evidence type="ECO:0000256" key="1">
    <source>
        <dbReference type="SAM" id="MobiDB-lite"/>
    </source>
</evidence>
<name>A0A9W7FGT3_9STRA</name>
<organism evidence="4 5">
    <name type="scientific">Triparma laevis f. longispina</name>
    <dbReference type="NCBI Taxonomy" id="1714387"/>
    <lineage>
        <taxon>Eukaryota</taxon>
        <taxon>Sar</taxon>
        <taxon>Stramenopiles</taxon>
        <taxon>Ochrophyta</taxon>
        <taxon>Bolidophyceae</taxon>
        <taxon>Parmales</taxon>
        <taxon>Triparmaceae</taxon>
        <taxon>Triparma</taxon>
    </lineage>
</organism>